<dbReference type="AlphaFoldDB" id="A0A448XMQ1"/>
<comment type="caution">
    <text evidence="1">The sequence shown here is derived from an EMBL/GenBank/DDBJ whole genome shotgun (WGS) entry which is preliminary data.</text>
</comment>
<gene>
    <name evidence="1" type="ORF">PXEA_LOCUS33859</name>
</gene>
<sequence length="362" mass="40242">MTGWICRTHVFAVYVSTNLAVALFCILCVDRCLVIYNSLEVLRPLASSPSGVVQRQISGSAGTCQACQTSDSFRSVRLDCVCTKKPGTKVATAAAPRAEMTATAAPEVWHSVELNVAAKSSTDLYQRGAGTAKKMPLGLFSCCVLSCRRSSGHRGGRQIPNVWRRSNHPFDVADSLIAVRHVQRVNLVVKPLLHGPQVVNISEKFSEETKREIEMELISIILSHQEPTKRSGLKKIRRKLQMNDKLVLQADKGVANVIMYRQQYTEKMDSSLGDRNTYQIVRKDPAMKINWTLKNMLKEMHDTGLADDADYKTSGNVPCLRSDSGDYHAYYELRNRCVPLSPSANMTKLRNQGNLIPPSAMN</sequence>
<evidence type="ECO:0000313" key="2">
    <source>
        <dbReference type="Proteomes" id="UP000784294"/>
    </source>
</evidence>
<dbReference type="Proteomes" id="UP000784294">
    <property type="component" value="Unassembled WGS sequence"/>
</dbReference>
<name>A0A448XMQ1_9PLAT</name>
<proteinExistence type="predicted"/>
<reference evidence="1" key="1">
    <citation type="submission" date="2018-11" db="EMBL/GenBank/DDBJ databases">
        <authorList>
            <consortium name="Pathogen Informatics"/>
        </authorList>
    </citation>
    <scope>NUCLEOTIDE SEQUENCE</scope>
</reference>
<accession>A0A448XMQ1</accession>
<organism evidence="1 2">
    <name type="scientific">Protopolystoma xenopodis</name>
    <dbReference type="NCBI Taxonomy" id="117903"/>
    <lineage>
        <taxon>Eukaryota</taxon>
        <taxon>Metazoa</taxon>
        <taxon>Spiralia</taxon>
        <taxon>Lophotrochozoa</taxon>
        <taxon>Platyhelminthes</taxon>
        <taxon>Monogenea</taxon>
        <taxon>Polyopisthocotylea</taxon>
        <taxon>Polystomatidea</taxon>
        <taxon>Polystomatidae</taxon>
        <taxon>Protopolystoma</taxon>
    </lineage>
</organism>
<protein>
    <submittedName>
        <fullName evidence="1">Uncharacterized protein</fullName>
    </submittedName>
</protein>
<dbReference type="OrthoDB" id="10029313at2759"/>
<dbReference type="EMBL" id="CAAALY010264821">
    <property type="protein sequence ID" value="VEL40419.1"/>
    <property type="molecule type" value="Genomic_DNA"/>
</dbReference>
<evidence type="ECO:0000313" key="1">
    <source>
        <dbReference type="EMBL" id="VEL40419.1"/>
    </source>
</evidence>
<keyword evidence="2" id="KW-1185">Reference proteome</keyword>